<dbReference type="RefSeq" id="WP_256531731.1">
    <property type="nucleotide sequence ID" value="NZ_CP101824.1"/>
</dbReference>
<organism evidence="1 2">
    <name type="scientific">Halovivax cerinus</name>
    <dbReference type="NCBI Taxonomy" id="1487865"/>
    <lineage>
        <taxon>Archaea</taxon>
        <taxon>Methanobacteriati</taxon>
        <taxon>Methanobacteriota</taxon>
        <taxon>Stenosarchaea group</taxon>
        <taxon>Halobacteria</taxon>
        <taxon>Halobacteriales</taxon>
        <taxon>Natrialbaceae</taxon>
        <taxon>Halovivax</taxon>
    </lineage>
</organism>
<evidence type="ECO:0000313" key="1">
    <source>
        <dbReference type="EMBL" id="MFC3957345.1"/>
    </source>
</evidence>
<gene>
    <name evidence="1" type="ORF">ACFOUR_03020</name>
</gene>
<evidence type="ECO:0000313" key="2">
    <source>
        <dbReference type="Proteomes" id="UP001595846"/>
    </source>
</evidence>
<dbReference type="InterPro" id="IPR036661">
    <property type="entry name" value="Luciferase-like_sf"/>
</dbReference>
<dbReference type="Proteomes" id="UP001595846">
    <property type="component" value="Unassembled WGS sequence"/>
</dbReference>
<dbReference type="EMBL" id="JBHSAQ010000001">
    <property type="protein sequence ID" value="MFC3957345.1"/>
    <property type="molecule type" value="Genomic_DNA"/>
</dbReference>
<dbReference type="AlphaFoldDB" id="A0ABD5NKI7"/>
<comment type="caution">
    <text evidence="1">The sequence shown here is derived from an EMBL/GenBank/DDBJ whole genome shotgun (WGS) entry which is preliminary data.</text>
</comment>
<dbReference type="InterPro" id="IPR055812">
    <property type="entry name" value="DUF7388"/>
</dbReference>
<sequence>MLTEHTKARTDGSVSRIGLDGLALKPTETAIEDLASVPAATVTIDYEGRESLPAADALARLAESTDVRVTTPVRADGFDPLGDDSLAAALPATVGRVLVAGHPAYLSEAERTRAVAPRLGAALEGEDDAWVGTESIERIAMATGAGQFDLLSPNTKRGVRAVRAAGFAGDVAVYAPVVATDDEDALLDAVGAYVARRSSVARALPDDAQTDAGATGDARETLLAAVDDYALVGDASSIRDRIERLRSVGVTAIVGYPARGLETLLGR</sequence>
<dbReference type="GeneID" id="73904485"/>
<protein>
    <submittedName>
        <fullName evidence="1">Luciferase</fullName>
    </submittedName>
</protein>
<dbReference type="SUPFAM" id="SSF51679">
    <property type="entry name" value="Bacterial luciferase-like"/>
    <property type="match status" value="1"/>
</dbReference>
<name>A0ABD5NKI7_9EURY</name>
<reference evidence="1 2" key="1">
    <citation type="journal article" date="2019" name="Int. J. Syst. Evol. Microbiol.">
        <title>The Global Catalogue of Microorganisms (GCM) 10K type strain sequencing project: providing services to taxonomists for standard genome sequencing and annotation.</title>
        <authorList>
            <consortium name="The Broad Institute Genomics Platform"/>
            <consortium name="The Broad Institute Genome Sequencing Center for Infectious Disease"/>
            <person name="Wu L."/>
            <person name="Ma J."/>
        </authorList>
    </citation>
    <scope>NUCLEOTIDE SEQUENCE [LARGE SCALE GENOMIC DNA]</scope>
    <source>
        <strain evidence="1 2">IBRC-M 10256</strain>
    </source>
</reference>
<accession>A0ABD5NKI7</accession>
<keyword evidence="2" id="KW-1185">Reference proteome</keyword>
<dbReference type="Gene3D" id="3.20.20.30">
    <property type="entry name" value="Luciferase-like domain"/>
    <property type="match status" value="1"/>
</dbReference>
<dbReference type="Pfam" id="PF24114">
    <property type="entry name" value="DUF7388"/>
    <property type="match status" value="1"/>
</dbReference>
<proteinExistence type="predicted"/>